<evidence type="ECO:0000256" key="8">
    <source>
        <dbReference type="ARBA" id="ARBA00049348"/>
    </source>
</evidence>
<keyword evidence="4 11" id="KW-0489">Methyltransferase</keyword>
<dbReference type="OrthoDB" id="9802228at2"/>
<evidence type="ECO:0000313" key="12">
    <source>
        <dbReference type="Proteomes" id="UP000317155"/>
    </source>
</evidence>
<dbReference type="InterPro" id="IPR036388">
    <property type="entry name" value="WH-like_DNA-bd_sf"/>
</dbReference>
<dbReference type="GO" id="GO:0003908">
    <property type="term" value="F:methylated-DNA-[protein]-cysteine S-methyltransferase activity"/>
    <property type="evidence" value="ECO:0007669"/>
    <property type="project" value="UniProtKB-EC"/>
</dbReference>
<evidence type="ECO:0000256" key="1">
    <source>
        <dbReference type="ARBA" id="ARBA00001286"/>
    </source>
</evidence>
<reference evidence="11 12" key="1">
    <citation type="submission" date="2019-07" db="EMBL/GenBank/DDBJ databases">
        <title>Insights of Desulfuromonas acetexigens electromicrobiology.</title>
        <authorList>
            <person name="Katuri K."/>
            <person name="Sapireddy V."/>
            <person name="Shaw D.R."/>
            <person name="Saikaly P."/>
        </authorList>
    </citation>
    <scope>NUCLEOTIDE SEQUENCE [LARGE SCALE GENOMIC DNA]</scope>
    <source>
        <strain evidence="11 12">2873</strain>
    </source>
</reference>
<evidence type="ECO:0000256" key="4">
    <source>
        <dbReference type="ARBA" id="ARBA00022603"/>
    </source>
</evidence>
<dbReference type="Gene3D" id="1.10.10.10">
    <property type="entry name" value="Winged helix-like DNA-binding domain superfamily/Winged helix DNA-binding domain"/>
    <property type="match status" value="1"/>
</dbReference>
<dbReference type="InterPro" id="IPR008332">
    <property type="entry name" value="MethylG_MeTrfase_N"/>
</dbReference>
<dbReference type="FunFam" id="1.10.10.10:FF:000214">
    <property type="entry name" value="Methylated-DNA--protein-cysteine methyltransferase"/>
    <property type="match status" value="1"/>
</dbReference>
<feature type="domain" description="Methylated-DNA-[protein]-cysteine S-methyltransferase DNA binding" evidence="9">
    <location>
        <begin position="87"/>
        <end position="168"/>
    </location>
</feature>
<comment type="caution">
    <text evidence="11">The sequence shown here is derived from an EMBL/GenBank/DDBJ whole genome shotgun (WGS) entry which is preliminary data.</text>
</comment>
<dbReference type="InterPro" id="IPR036217">
    <property type="entry name" value="MethylDNA_cys_MeTrfase_DNAb"/>
</dbReference>
<sequence>MKIPSYEVQGLSTPVGFITVVVGEGLIREVLLMADETQARDALRQKYPRHAWTEAGPALAACVQLREFFQGERSAFDLPLDWTRFTPFATAILRELARVPLGATLTYGDLAQRAGYPGRARAVGRVMAGNPYPILLPCHRVVGRDGRLTGYSGGEGITTKSRLLDFEASVVKNPHLLRKIP</sequence>
<keyword evidence="12" id="KW-1185">Reference proteome</keyword>
<dbReference type="Gene3D" id="3.30.160.70">
    <property type="entry name" value="Methylated DNA-protein cysteine methyltransferase domain"/>
    <property type="match status" value="1"/>
</dbReference>
<evidence type="ECO:0000256" key="6">
    <source>
        <dbReference type="ARBA" id="ARBA00022763"/>
    </source>
</evidence>
<feature type="domain" description="Methylguanine DNA methyltransferase ribonuclease-like" evidence="10">
    <location>
        <begin position="12"/>
        <end position="81"/>
    </location>
</feature>
<organism evidence="11 12">
    <name type="scientific">Trichloromonas acetexigens</name>
    <dbReference type="NCBI Taxonomy" id="38815"/>
    <lineage>
        <taxon>Bacteria</taxon>
        <taxon>Pseudomonadati</taxon>
        <taxon>Thermodesulfobacteriota</taxon>
        <taxon>Desulfuromonadia</taxon>
        <taxon>Desulfuromonadales</taxon>
        <taxon>Trichloromonadaceae</taxon>
        <taxon>Trichloromonas</taxon>
    </lineage>
</organism>
<dbReference type="InterPro" id="IPR014048">
    <property type="entry name" value="MethylDNA_cys_MeTrfase_DNA-bd"/>
</dbReference>
<keyword evidence="5 11" id="KW-0808">Transferase</keyword>
<dbReference type="Pfam" id="PF02870">
    <property type="entry name" value="Methyltransf_1N"/>
    <property type="match status" value="1"/>
</dbReference>
<dbReference type="InterPro" id="IPR036631">
    <property type="entry name" value="MGMT_N_sf"/>
</dbReference>
<dbReference type="Pfam" id="PF01035">
    <property type="entry name" value="DNA_binding_1"/>
    <property type="match status" value="1"/>
</dbReference>
<dbReference type="EC" id="2.1.1.63" evidence="3"/>
<comment type="similarity">
    <text evidence="2">Belongs to the MGMT family.</text>
</comment>
<dbReference type="GO" id="GO:0006281">
    <property type="term" value="P:DNA repair"/>
    <property type="evidence" value="ECO:0007669"/>
    <property type="project" value="UniProtKB-KW"/>
</dbReference>
<accession>A0A550JKX6</accession>
<dbReference type="SUPFAM" id="SSF53155">
    <property type="entry name" value="Methylated DNA-protein cysteine methyltransferase domain"/>
    <property type="match status" value="1"/>
</dbReference>
<comment type="catalytic activity">
    <reaction evidence="1">
        <text>a 4-O-methyl-thymidine in DNA + L-cysteinyl-[protein] = a thymidine in DNA + S-methyl-L-cysteinyl-[protein]</text>
        <dbReference type="Rhea" id="RHEA:53428"/>
        <dbReference type="Rhea" id="RHEA-COMP:10131"/>
        <dbReference type="Rhea" id="RHEA-COMP:10132"/>
        <dbReference type="Rhea" id="RHEA-COMP:13555"/>
        <dbReference type="Rhea" id="RHEA-COMP:13556"/>
        <dbReference type="ChEBI" id="CHEBI:29950"/>
        <dbReference type="ChEBI" id="CHEBI:82612"/>
        <dbReference type="ChEBI" id="CHEBI:137386"/>
        <dbReference type="ChEBI" id="CHEBI:137387"/>
        <dbReference type="EC" id="2.1.1.63"/>
    </reaction>
</comment>
<dbReference type="PANTHER" id="PTHR10815">
    <property type="entry name" value="METHYLATED-DNA--PROTEIN-CYSTEINE METHYLTRANSFERASE"/>
    <property type="match status" value="1"/>
</dbReference>
<dbReference type="EMBL" id="VJVV01000001">
    <property type="protein sequence ID" value="TRO83837.1"/>
    <property type="molecule type" value="Genomic_DNA"/>
</dbReference>
<evidence type="ECO:0000313" key="11">
    <source>
        <dbReference type="EMBL" id="TRO83837.1"/>
    </source>
</evidence>
<dbReference type="CDD" id="cd06445">
    <property type="entry name" value="ATase"/>
    <property type="match status" value="1"/>
</dbReference>
<evidence type="ECO:0000259" key="9">
    <source>
        <dbReference type="Pfam" id="PF01035"/>
    </source>
</evidence>
<protein>
    <recommendedName>
        <fullName evidence="3">methylated-DNA--[protein]-cysteine S-methyltransferase</fullName>
        <ecNumber evidence="3">2.1.1.63</ecNumber>
    </recommendedName>
</protein>
<dbReference type="GO" id="GO:0032259">
    <property type="term" value="P:methylation"/>
    <property type="evidence" value="ECO:0007669"/>
    <property type="project" value="UniProtKB-KW"/>
</dbReference>
<evidence type="ECO:0000256" key="2">
    <source>
        <dbReference type="ARBA" id="ARBA00008711"/>
    </source>
</evidence>
<dbReference type="SUPFAM" id="SSF46767">
    <property type="entry name" value="Methylated DNA-protein cysteine methyltransferase, C-terminal domain"/>
    <property type="match status" value="1"/>
</dbReference>
<name>A0A550JKX6_9BACT</name>
<dbReference type="Proteomes" id="UP000317155">
    <property type="component" value="Unassembled WGS sequence"/>
</dbReference>
<dbReference type="RefSeq" id="WP_092052618.1">
    <property type="nucleotide sequence ID" value="NZ_FOJJ01000001.1"/>
</dbReference>
<evidence type="ECO:0000259" key="10">
    <source>
        <dbReference type="Pfam" id="PF02870"/>
    </source>
</evidence>
<evidence type="ECO:0000256" key="7">
    <source>
        <dbReference type="ARBA" id="ARBA00023204"/>
    </source>
</evidence>
<dbReference type="NCBIfam" id="TIGR00589">
    <property type="entry name" value="ogt"/>
    <property type="match status" value="1"/>
</dbReference>
<keyword evidence="6" id="KW-0227">DNA damage</keyword>
<proteinExistence type="inferred from homology"/>
<evidence type="ECO:0000256" key="3">
    <source>
        <dbReference type="ARBA" id="ARBA00011918"/>
    </source>
</evidence>
<dbReference type="PROSITE" id="PS00374">
    <property type="entry name" value="MGMT"/>
    <property type="match status" value="1"/>
</dbReference>
<evidence type="ECO:0000256" key="5">
    <source>
        <dbReference type="ARBA" id="ARBA00022679"/>
    </source>
</evidence>
<dbReference type="InterPro" id="IPR001497">
    <property type="entry name" value="MethylDNA_cys_MeTrfase_AS"/>
</dbReference>
<gene>
    <name evidence="11" type="ORF">FL622_01235</name>
</gene>
<dbReference type="AlphaFoldDB" id="A0A550JKX6"/>
<keyword evidence="7" id="KW-0234">DNA repair</keyword>
<comment type="catalytic activity">
    <reaction evidence="8">
        <text>a 6-O-methyl-2'-deoxyguanosine in DNA + L-cysteinyl-[protein] = S-methyl-L-cysteinyl-[protein] + a 2'-deoxyguanosine in DNA</text>
        <dbReference type="Rhea" id="RHEA:24000"/>
        <dbReference type="Rhea" id="RHEA-COMP:10131"/>
        <dbReference type="Rhea" id="RHEA-COMP:10132"/>
        <dbReference type="Rhea" id="RHEA-COMP:11367"/>
        <dbReference type="Rhea" id="RHEA-COMP:11368"/>
        <dbReference type="ChEBI" id="CHEBI:29950"/>
        <dbReference type="ChEBI" id="CHEBI:82612"/>
        <dbReference type="ChEBI" id="CHEBI:85445"/>
        <dbReference type="ChEBI" id="CHEBI:85448"/>
        <dbReference type="EC" id="2.1.1.63"/>
    </reaction>
</comment>
<dbReference type="PANTHER" id="PTHR10815:SF5">
    <property type="entry name" value="METHYLATED-DNA--PROTEIN-CYSTEINE METHYLTRANSFERASE"/>
    <property type="match status" value="1"/>
</dbReference>